<dbReference type="PANTHER" id="PTHR30046">
    <property type="entry name" value="FLAGELLAR M-RING PROTEIN"/>
    <property type="match status" value="1"/>
</dbReference>
<keyword evidence="8 9" id="KW-0975">Bacterial flagellum</keyword>
<evidence type="ECO:0000259" key="13">
    <source>
        <dbReference type="Pfam" id="PF08345"/>
    </source>
</evidence>
<dbReference type="Pfam" id="PF01514">
    <property type="entry name" value="YscJ_FliF"/>
    <property type="match status" value="1"/>
</dbReference>
<keyword evidence="6 11" id="KW-1133">Transmembrane helix</keyword>
<keyword evidence="7 11" id="KW-0472">Membrane</keyword>
<feature type="region of interest" description="Disordered" evidence="10">
    <location>
        <begin position="275"/>
        <end position="347"/>
    </location>
</feature>
<dbReference type="InterPro" id="IPR043427">
    <property type="entry name" value="YscJ/FliF"/>
</dbReference>
<dbReference type="NCBIfam" id="TIGR00206">
    <property type="entry name" value="fliF"/>
    <property type="match status" value="1"/>
</dbReference>
<feature type="region of interest" description="Disordered" evidence="10">
    <location>
        <begin position="487"/>
        <end position="511"/>
    </location>
</feature>
<keyword evidence="5 11" id="KW-0812">Transmembrane</keyword>
<reference evidence="14" key="3">
    <citation type="submission" date="2023-06" db="EMBL/GenBank/DDBJ databases">
        <authorList>
            <person name="Sun Q."/>
            <person name="Zhou Y."/>
        </authorList>
    </citation>
    <scope>NUCLEOTIDE SEQUENCE</scope>
    <source>
        <strain evidence="14">CGMCC 1.10859</strain>
    </source>
</reference>
<keyword evidence="16" id="KW-1185">Reference proteome</keyword>
<comment type="function">
    <text evidence="9">The M ring may be actively involved in energy transduction.</text>
</comment>
<dbReference type="PIRSF" id="PIRSF004862">
    <property type="entry name" value="FliF"/>
    <property type="match status" value="1"/>
</dbReference>
<name>A0AAN4UNM4_9RHOB</name>
<comment type="caution">
    <text evidence="14">The sequence shown here is derived from an EMBL/GenBank/DDBJ whole genome shotgun (WGS) entry which is preliminary data.</text>
</comment>
<evidence type="ECO:0000256" key="1">
    <source>
        <dbReference type="ARBA" id="ARBA00004117"/>
    </source>
</evidence>
<gene>
    <name evidence="14" type="primary">fliF</name>
    <name evidence="14" type="ORF">GCM10008024_06010</name>
    <name evidence="15" type="ORF">SAMN05444006_102274</name>
</gene>
<keyword evidence="4" id="KW-1003">Cell membrane</keyword>
<keyword evidence="14" id="KW-0966">Cell projection</keyword>
<evidence type="ECO:0000256" key="7">
    <source>
        <dbReference type="ARBA" id="ARBA00023136"/>
    </source>
</evidence>
<evidence type="ECO:0000313" key="17">
    <source>
        <dbReference type="Proteomes" id="UP000634647"/>
    </source>
</evidence>
<comment type="subcellular location">
    <subcellularLocation>
        <location evidence="1 9">Bacterial flagellum basal body</location>
    </subcellularLocation>
    <subcellularLocation>
        <location evidence="2">Cell membrane</location>
        <topology evidence="2">Multi-pass membrane protein</topology>
    </subcellularLocation>
</comment>
<dbReference type="GO" id="GO:0003774">
    <property type="term" value="F:cytoskeletal motor activity"/>
    <property type="evidence" value="ECO:0007669"/>
    <property type="project" value="InterPro"/>
</dbReference>
<protein>
    <recommendedName>
        <fullName evidence="9">Flagellar M-ring protein</fullName>
    </recommendedName>
</protein>
<dbReference type="Gene3D" id="3.30.70.1530">
    <property type="entry name" value="Hypothetical protein rpa1041"/>
    <property type="match status" value="1"/>
</dbReference>
<evidence type="ECO:0000256" key="9">
    <source>
        <dbReference type="PIRNR" id="PIRNR004862"/>
    </source>
</evidence>
<dbReference type="Proteomes" id="UP000199541">
    <property type="component" value="Unassembled WGS sequence"/>
</dbReference>
<dbReference type="GO" id="GO:0071973">
    <property type="term" value="P:bacterial-type flagellum-dependent cell motility"/>
    <property type="evidence" value="ECO:0007669"/>
    <property type="project" value="InterPro"/>
</dbReference>
<dbReference type="PANTHER" id="PTHR30046:SF0">
    <property type="entry name" value="FLAGELLAR M-RING PROTEIN"/>
    <property type="match status" value="1"/>
</dbReference>
<feature type="domain" description="Flagellar M-ring C-terminal" evidence="13">
    <location>
        <begin position="249"/>
        <end position="411"/>
    </location>
</feature>
<feature type="domain" description="Flagellar M-ring N-terminal" evidence="12">
    <location>
        <begin position="43"/>
        <end position="216"/>
    </location>
</feature>
<evidence type="ECO:0000256" key="11">
    <source>
        <dbReference type="SAM" id="Phobius"/>
    </source>
</evidence>
<evidence type="ECO:0000256" key="3">
    <source>
        <dbReference type="ARBA" id="ARBA00007971"/>
    </source>
</evidence>
<feature type="compositionally biased region" description="Polar residues" evidence="10">
    <location>
        <begin position="316"/>
        <end position="347"/>
    </location>
</feature>
<dbReference type="EMBL" id="BNAB01000002">
    <property type="protein sequence ID" value="GHD99276.1"/>
    <property type="molecule type" value="Genomic_DNA"/>
</dbReference>
<evidence type="ECO:0000259" key="12">
    <source>
        <dbReference type="Pfam" id="PF01514"/>
    </source>
</evidence>
<sequence length="584" mass="61043">MNGGTVKQIIDNLRALGPRRLMILGGAGLAGVVSLLFGLSLLTAPDYTTLYSQLSPASAASMVDALDKAGITNQVSADGASVRVPRPDVARARMALAEKGLPSDGEPGWEIFDNSSGLGMNSFMQHINRLRAMEGELARSIQTLDGIQSARVHLVLPDRQAFARTAPEPSASVIVRAAAGHTVSRRQALAIRNLIAAAVAEMSPGRVTVLSARGDTILAEDSGSDNAASLEGSKSAIEDRMARNIEQILSARVGAGNARVQVSVSLDHSRNVVVSQSYNPDQQVVRSTSTSQAKAQDSKSGGQVGVGANLPPALQGPQSATGNTNASSKTNESTTYEIGSTRSETTTEAGAVQRVSVAVLVNGIYDVGKDGKVTYKPRSAEEIARLKTLVESAIGYQAKRGDSVSVESLRFMDYSMDVGEPVGPTLMQRLSNNSVAILRWLLGLAVVALALIFGVRPMLAALKERSAHAGDPAQAAALSAPDARPALPGVAAAPAQHKDGAGAAAHPVPATPNATVDAARTLPAPHMPNLAGLDPEEDEFMGALAVHGNKLKRRVDAIRRFVDDDPTEAMKVLRGWLAEEVPAK</sequence>
<evidence type="ECO:0000256" key="6">
    <source>
        <dbReference type="ARBA" id="ARBA00022989"/>
    </source>
</evidence>
<evidence type="ECO:0000256" key="5">
    <source>
        <dbReference type="ARBA" id="ARBA00022692"/>
    </source>
</evidence>
<dbReference type="GO" id="GO:0009431">
    <property type="term" value="C:bacterial-type flagellum basal body, MS ring"/>
    <property type="evidence" value="ECO:0007669"/>
    <property type="project" value="InterPro"/>
</dbReference>
<dbReference type="EMBL" id="FNOB01000002">
    <property type="protein sequence ID" value="SDW30000.1"/>
    <property type="molecule type" value="Genomic_DNA"/>
</dbReference>
<dbReference type="Gene3D" id="3.30.300.30">
    <property type="match status" value="1"/>
</dbReference>
<dbReference type="GO" id="GO:0005886">
    <property type="term" value="C:plasma membrane"/>
    <property type="evidence" value="ECO:0007669"/>
    <property type="project" value="UniProtKB-SubCell"/>
</dbReference>
<dbReference type="InterPro" id="IPR013556">
    <property type="entry name" value="Flag_M-ring_C"/>
</dbReference>
<evidence type="ECO:0000256" key="10">
    <source>
        <dbReference type="SAM" id="MobiDB-lite"/>
    </source>
</evidence>
<dbReference type="PRINTS" id="PR01009">
    <property type="entry name" value="FLGMRINGFLIF"/>
</dbReference>
<dbReference type="InterPro" id="IPR000067">
    <property type="entry name" value="FlgMring_FliF"/>
</dbReference>
<proteinExistence type="inferred from homology"/>
<accession>A0AAN4UNM4</accession>
<keyword evidence="14" id="KW-0969">Cilium</keyword>
<evidence type="ECO:0000313" key="14">
    <source>
        <dbReference type="EMBL" id="GHD99276.1"/>
    </source>
</evidence>
<feature type="compositionally biased region" description="Polar residues" evidence="10">
    <location>
        <begin position="275"/>
        <end position="301"/>
    </location>
</feature>
<evidence type="ECO:0000256" key="8">
    <source>
        <dbReference type="ARBA" id="ARBA00023143"/>
    </source>
</evidence>
<evidence type="ECO:0000313" key="16">
    <source>
        <dbReference type="Proteomes" id="UP000199541"/>
    </source>
</evidence>
<dbReference type="Proteomes" id="UP000634647">
    <property type="component" value="Unassembled WGS sequence"/>
</dbReference>
<keyword evidence="14" id="KW-0282">Flagellum</keyword>
<dbReference type="Pfam" id="PF08345">
    <property type="entry name" value="YscJ_FliF_C"/>
    <property type="match status" value="1"/>
</dbReference>
<reference evidence="14" key="1">
    <citation type="journal article" date="2014" name="Int. J. Syst. Evol. Microbiol.">
        <title>Complete genome sequence of Corynebacterium casei LMG S-19264T (=DSM 44701T), isolated from a smear-ripened cheese.</title>
        <authorList>
            <consortium name="US DOE Joint Genome Institute (JGI-PGF)"/>
            <person name="Walter F."/>
            <person name="Albersmeier A."/>
            <person name="Kalinowski J."/>
            <person name="Ruckert C."/>
        </authorList>
    </citation>
    <scope>NUCLEOTIDE SEQUENCE</scope>
    <source>
        <strain evidence="14">CGMCC 1.10859</strain>
    </source>
</reference>
<comment type="similarity">
    <text evidence="3 9">Belongs to the FliF family.</text>
</comment>
<organism evidence="14 17">
    <name type="scientific">Allgaiera indica</name>
    <dbReference type="NCBI Taxonomy" id="765699"/>
    <lineage>
        <taxon>Bacteria</taxon>
        <taxon>Pseudomonadati</taxon>
        <taxon>Pseudomonadota</taxon>
        <taxon>Alphaproteobacteria</taxon>
        <taxon>Rhodobacterales</taxon>
        <taxon>Paracoccaceae</taxon>
        <taxon>Allgaiera</taxon>
    </lineage>
</organism>
<dbReference type="InterPro" id="IPR045851">
    <property type="entry name" value="AMP-bd_C_sf"/>
</dbReference>
<feature type="transmembrane region" description="Helical" evidence="11">
    <location>
        <begin position="21"/>
        <end position="42"/>
    </location>
</feature>
<dbReference type="RefSeq" id="WP_244520949.1">
    <property type="nucleotide sequence ID" value="NZ_BNAB01000002.1"/>
</dbReference>
<evidence type="ECO:0000313" key="15">
    <source>
        <dbReference type="EMBL" id="SDW30000.1"/>
    </source>
</evidence>
<feature type="transmembrane region" description="Helical" evidence="11">
    <location>
        <begin position="437"/>
        <end position="455"/>
    </location>
</feature>
<dbReference type="InterPro" id="IPR006182">
    <property type="entry name" value="FliF_N_dom"/>
</dbReference>
<dbReference type="AlphaFoldDB" id="A0AAN4UNM4"/>
<evidence type="ECO:0000256" key="2">
    <source>
        <dbReference type="ARBA" id="ARBA00004651"/>
    </source>
</evidence>
<reference evidence="15 16" key="2">
    <citation type="submission" date="2016-10" db="EMBL/GenBank/DDBJ databases">
        <authorList>
            <person name="Varghese N."/>
            <person name="Submissions S."/>
        </authorList>
    </citation>
    <scope>NUCLEOTIDE SEQUENCE [LARGE SCALE GENOMIC DNA]</scope>
    <source>
        <strain evidence="15 16">DSM 24802</strain>
    </source>
</reference>
<evidence type="ECO:0000256" key="4">
    <source>
        <dbReference type="ARBA" id="ARBA00022475"/>
    </source>
</evidence>